<feature type="transmembrane region" description="Helical" evidence="8">
    <location>
        <begin position="72"/>
        <end position="90"/>
    </location>
</feature>
<feature type="transmembrane region" description="Helical" evidence="8">
    <location>
        <begin position="47"/>
        <end position="65"/>
    </location>
</feature>
<comment type="similarity">
    <text evidence="7 8">Belongs to the SFT2 family.</text>
</comment>
<dbReference type="EMBL" id="GG681161">
    <property type="protein sequence ID" value="EER04965.1"/>
    <property type="molecule type" value="Genomic_DNA"/>
</dbReference>
<organism evidence="10">
    <name type="scientific">Perkinsus marinus (strain ATCC 50983 / TXsc)</name>
    <dbReference type="NCBI Taxonomy" id="423536"/>
    <lineage>
        <taxon>Eukaryota</taxon>
        <taxon>Sar</taxon>
        <taxon>Alveolata</taxon>
        <taxon>Perkinsozoa</taxon>
        <taxon>Perkinsea</taxon>
        <taxon>Perkinsida</taxon>
        <taxon>Perkinsidae</taxon>
        <taxon>Perkinsus</taxon>
    </lineage>
</organism>
<dbReference type="InterPro" id="IPR011691">
    <property type="entry name" value="Vesicle_transpt_SFT2"/>
</dbReference>
<reference evidence="9 10" key="1">
    <citation type="submission" date="2008-07" db="EMBL/GenBank/DDBJ databases">
        <authorList>
            <person name="El-Sayed N."/>
            <person name="Caler E."/>
            <person name="Inman J."/>
            <person name="Amedeo P."/>
            <person name="Hass B."/>
            <person name="Wortman J."/>
        </authorList>
    </citation>
    <scope>NUCLEOTIDE SEQUENCE [LARGE SCALE GENOMIC DNA]</scope>
    <source>
        <strain evidence="10">ATCC 50983 / TXsc</strain>
    </source>
</reference>
<comment type="subcellular location">
    <subcellularLocation>
        <location evidence="1 8">Membrane</location>
        <topology evidence="1 8">Multi-pass membrane protein</topology>
    </subcellularLocation>
</comment>
<comment type="caution">
    <text evidence="8">Lacks conserved residue(s) required for the propagation of feature annotation.</text>
</comment>
<evidence type="ECO:0000256" key="7">
    <source>
        <dbReference type="ARBA" id="ARBA00025800"/>
    </source>
</evidence>
<dbReference type="GO" id="GO:0012505">
    <property type="term" value="C:endomembrane system"/>
    <property type="evidence" value="ECO:0007669"/>
    <property type="project" value="UniProtKB-ARBA"/>
</dbReference>
<dbReference type="AlphaFoldDB" id="C5LE97"/>
<evidence type="ECO:0000256" key="4">
    <source>
        <dbReference type="ARBA" id="ARBA00022927"/>
    </source>
</evidence>
<protein>
    <recommendedName>
        <fullName evidence="8">Vesicle transport protein</fullName>
    </recommendedName>
</protein>
<dbReference type="GO" id="GO:0016192">
    <property type="term" value="P:vesicle-mediated transport"/>
    <property type="evidence" value="ECO:0007669"/>
    <property type="project" value="InterPro"/>
</dbReference>
<dbReference type="GO" id="GO:0015031">
    <property type="term" value="P:protein transport"/>
    <property type="evidence" value="ECO:0007669"/>
    <property type="project" value="UniProtKB-KW"/>
</dbReference>
<evidence type="ECO:0000256" key="3">
    <source>
        <dbReference type="ARBA" id="ARBA00022692"/>
    </source>
</evidence>
<proteinExistence type="inferred from homology"/>
<dbReference type="InParanoid" id="C5LE97"/>
<evidence type="ECO:0000256" key="2">
    <source>
        <dbReference type="ARBA" id="ARBA00022448"/>
    </source>
</evidence>
<evidence type="ECO:0000256" key="8">
    <source>
        <dbReference type="RuleBase" id="RU363111"/>
    </source>
</evidence>
<sequence length="114" mass="13249">MMVWCKPSMSDDIEFTALSNALPIRDQDRYIPWPLRQVKCMFRNNRVIAAGIYVLALFTTLYTCIHSPHHRALILLAVIIQFLALFWYALSYIPYGRQMTTSVTSHLTQRLLAD</sequence>
<dbReference type="Pfam" id="PF04178">
    <property type="entry name" value="Got1"/>
    <property type="match status" value="1"/>
</dbReference>
<evidence type="ECO:0000256" key="6">
    <source>
        <dbReference type="ARBA" id="ARBA00023136"/>
    </source>
</evidence>
<keyword evidence="6 8" id="KW-0472">Membrane</keyword>
<accession>C5LE97</accession>
<dbReference type="GO" id="GO:0005737">
    <property type="term" value="C:cytoplasm"/>
    <property type="evidence" value="ECO:0007669"/>
    <property type="project" value="UniProtKB-ARBA"/>
</dbReference>
<dbReference type="GO" id="GO:0016020">
    <property type="term" value="C:membrane"/>
    <property type="evidence" value="ECO:0007669"/>
    <property type="project" value="UniProtKB-SubCell"/>
</dbReference>
<evidence type="ECO:0000313" key="9">
    <source>
        <dbReference type="EMBL" id="EER04965.1"/>
    </source>
</evidence>
<keyword evidence="10" id="KW-1185">Reference proteome</keyword>
<evidence type="ECO:0000256" key="5">
    <source>
        <dbReference type="ARBA" id="ARBA00022989"/>
    </source>
</evidence>
<dbReference type="PANTHER" id="PTHR23137:SF6">
    <property type="entry name" value="VESICLE TRANSPORT PROTEIN"/>
    <property type="match status" value="1"/>
</dbReference>
<keyword evidence="4 8" id="KW-0653">Protein transport</keyword>
<gene>
    <name evidence="9" type="ORF">Pmar_PMAR026977</name>
</gene>
<dbReference type="OMA" id="RYIPWPL"/>
<name>C5LE97_PERM5</name>
<keyword evidence="2 8" id="KW-0813">Transport</keyword>
<dbReference type="InterPro" id="IPR007305">
    <property type="entry name" value="Vesicle_transpt_Got1/SFT2"/>
</dbReference>
<keyword evidence="3 8" id="KW-0812">Transmembrane</keyword>
<keyword evidence="5 8" id="KW-1133">Transmembrane helix</keyword>
<dbReference type="Proteomes" id="UP000007800">
    <property type="component" value="Unassembled WGS sequence"/>
</dbReference>
<comment type="function">
    <text evidence="8">May be involved in fusion of retrograde transport vesicles derived from an endocytic compartment with the Golgi complex.</text>
</comment>
<dbReference type="GeneID" id="9050487"/>
<dbReference type="PANTHER" id="PTHR23137">
    <property type="entry name" value="VESICLE TRANSPORT PROTEIN-RELATED"/>
    <property type="match status" value="1"/>
</dbReference>
<evidence type="ECO:0000256" key="1">
    <source>
        <dbReference type="ARBA" id="ARBA00004141"/>
    </source>
</evidence>
<dbReference type="RefSeq" id="XP_002773149.1">
    <property type="nucleotide sequence ID" value="XM_002773103.1"/>
</dbReference>
<evidence type="ECO:0000313" key="10">
    <source>
        <dbReference type="Proteomes" id="UP000007800"/>
    </source>
</evidence>
<dbReference type="OrthoDB" id="73614at2759"/>